<evidence type="ECO:0000313" key="4">
    <source>
        <dbReference type="Proteomes" id="UP000186684"/>
    </source>
</evidence>
<evidence type="ECO:0000256" key="1">
    <source>
        <dbReference type="ARBA" id="ARBA00023172"/>
    </source>
</evidence>
<sequence length="89" mass="10833">MFWNRTEHGFYQDASSLFWEYGQDTDFGARLHDLRHKFAIDRLREGWSIYRVQKCIGHDSVKTTARYYFRYLSQQQQDRVRSDGDNGFR</sequence>
<dbReference type="STRING" id="633194.SAMN05421759_1072"/>
<dbReference type="CDD" id="cd00397">
    <property type="entry name" value="DNA_BRE_C"/>
    <property type="match status" value="1"/>
</dbReference>
<dbReference type="InterPro" id="IPR013762">
    <property type="entry name" value="Integrase-like_cat_sf"/>
</dbReference>
<dbReference type="InterPro" id="IPR011010">
    <property type="entry name" value="DNA_brk_join_enz"/>
</dbReference>
<accession>A0A1N7N666</accession>
<protein>
    <submittedName>
        <fullName evidence="3">Phage integrase family protein</fullName>
    </submittedName>
</protein>
<dbReference type="AlphaFoldDB" id="A0A1N7N666"/>
<dbReference type="GO" id="GO:0006310">
    <property type="term" value="P:DNA recombination"/>
    <property type="evidence" value="ECO:0007669"/>
    <property type="project" value="UniProtKB-KW"/>
</dbReference>
<evidence type="ECO:0000259" key="2">
    <source>
        <dbReference type="Pfam" id="PF00589"/>
    </source>
</evidence>
<feature type="domain" description="Tyr recombinase" evidence="2">
    <location>
        <begin position="21"/>
        <end position="68"/>
    </location>
</feature>
<reference evidence="4" key="1">
    <citation type="submission" date="2017-01" db="EMBL/GenBank/DDBJ databases">
        <authorList>
            <person name="Varghese N."/>
            <person name="Submissions S."/>
        </authorList>
    </citation>
    <scope>NUCLEOTIDE SEQUENCE [LARGE SCALE GENOMIC DNA]</scope>
    <source>
        <strain evidence="4">DSM 29430</strain>
    </source>
</reference>
<dbReference type="EMBL" id="FTOQ01000007">
    <property type="protein sequence ID" value="SIS93641.1"/>
    <property type="molecule type" value="Genomic_DNA"/>
</dbReference>
<dbReference type="Pfam" id="PF00589">
    <property type="entry name" value="Phage_integrase"/>
    <property type="match status" value="1"/>
</dbReference>
<evidence type="ECO:0000313" key="3">
    <source>
        <dbReference type="EMBL" id="SIS93641.1"/>
    </source>
</evidence>
<keyword evidence="1" id="KW-0233">DNA recombination</keyword>
<organism evidence="3 4">
    <name type="scientific">Roseivivax lentus</name>
    <dbReference type="NCBI Taxonomy" id="633194"/>
    <lineage>
        <taxon>Bacteria</taxon>
        <taxon>Pseudomonadati</taxon>
        <taxon>Pseudomonadota</taxon>
        <taxon>Alphaproteobacteria</taxon>
        <taxon>Rhodobacterales</taxon>
        <taxon>Roseobacteraceae</taxon>
        <taxon>Roseivivax</taxon>
    </lineage>
</organism>
<dbReference type="InterPro" id="IPR002104">
    <property type="entry name" value="Integrase_catalytic"/>
</dbReference>
<dbReference type="Gene3D" id="1.10.443.10">
    <property type="entry name" value="Intergrase catalytic core"/>
    <property type="match status" value="1"/>
</dbReference>
<dbReference type="GO" id="GO:0003677">
    <property type="term" value="F:DNA binding"/>
    <property type="evidence" value="ECO:0007669"/>
    <property type="project" value="InterPro"/>
</dbReference>
<gene>
    <name evidence="3" type="ORF">SAMN05421759_1072</name>
</gene>
<keyword evidence="4" id="KW-1185">Reference proteome</keyword>
<dbReference type="GO" id="GO:0015074">
    <property type="term" value="P:DNA integration"/>
    <property type="evidence" value="ECO:0007669"/>
    <property type="project" value="InterPro"/>
</dbReference>
<proteinExistence type="predicted"/>
<dbReference type="Proteomes" id="UP000186684">
    <property type="component" value="Unassembled WGS sequence"/>
</dbReference>
<dbReference type="SUPFAM" id="SSF56349">
    <property type="entry name" value="DNA breaking-rejoining enzymes"/>
    <property type="match status" value="1"/>
</dbReference>
<name>A0A1N7N666_9RHOB</name>